<dbReference type="PANTHER" id="PTHR42716:SF1">
    <property type="entry name" value="SLL0471 PROTEIN"/>
    <property type="match status" value="1"/>
</dbReference>
<dbReference type="SUPFAM" id="SSF51905">
    <property type="entry name" value="FAD/NAD(P)-binding domain"/>
    <property type="match status" value="1"/>
</dbReference>
<comment type="caution">
    <text evidence="1">The sequence shown here is derived from an EMBL/GenBank/DDBJ whole genome shotgun (WGS) entry which is preliminary data.</text>
</comment>
<dbReference type="Pfam" id="PF12831">
    <property type="entry name" value="FAD_oxidored"/>
    <property type="match status" value="1"/>
</dbReference>
<proteinExistence type="predicted"/>
<dbReference type="InterPro" id="IPR006311">
    <property type="entry name" value="TAT_signal"/>
</dbReference>
<evidence type="ECO:0000313" key="1">
    <source>
        <dbReference type="EMBL" id="TDU64591.1"/>
    </source>
</evidence>
<dbReference type="InterPro" id="IPR036188">
    <property type="entry name" value="FAD/NAD-bd_sf"/>
</dbReference>
<keyword evidence="2" id="KW-1185">Reference proteome</keyword>
<name>A0A4R7RKD5_9BACT</name>
<dbReference type="GO" id="GO:0009435">
    <property type="term" value="P:NAD+ biosynthetic process"/>
    <property type="evidence" value="ECO:0007669"/>
    <property type="project" value="InterPro"/>
</dbReference>
<evidence type="ECO:0000313" key="2">
    <source>
        <dbReference type="Proteomes" id="UP000295662"/>
    </source>
</evidence>
<organism evidence="1 2">
    <name type="scientific">Prosthecobacter fusiformis</name>
    <dbReference type="NCBI Taxonomy" id="48464"/>
    <lineage>
        <taxon>Bacteria</taxon>
        <taxon>Pseudomonadati</taxon>
        <taxon>Verrucomicrobiota</taxon>
        <taxon>Verrucomicrobiia</taxon>
        <taxon>Verrucomicrobiales</taxon>
        <taxon>Verrucomicrobiaceae</taxon>
        <taxon>Prosthecobacter</taxon>
    </lineage>
</organism>
<reference evidence="1 2" key="1">
    <citation type="submission" date="2019-03" db="EMBL/GenBank/DDBJ databases">
        <title>Genomic Encyclopedia of Archaeal and Bacterial Type Strains, Phase II (KMG-II): from individual species to whole genera.</title>
        <authorList>
            <person name="Goeker M."/>
        </authorList>
    </citation>
    <scope>NUCLEOTIDE SEQUENCE [LARGE SCALE GENOMIC DNA]</scope>
    <source>
        <strain evidence="1 2">ATCC 25309</strain>
    </source>
</reference>
<dbReference type="AlphaFoldDB" id="A0A4R7RKD5"/>
<dbReference type="PROSITE" id="PS51318">
    <property type="entry name" value="TAT"/>
    <property type="match status" value="1"/>
</dbReference>
<gene>
    <name evidence="1" type="ORF">EI77_04042</name>
</gene>
<dbReference type="Gene3D" id="3.50.50.60">
    <property type="entry name" value="FAD/NAD(P)-binding domain"/>
    <property type="match status" value="1"/>
</dbReference>
<sequence length="597" mass="66434">MTLSRHSRRNFLQTLMTAAPGMAFLPQLGAQIQSEIPGTTIGREMQADVVVIGGSLGGVAAALATARMGKRVILTEETTWIGGQATAQGIPLDEHPWSEKFGRTQSYADFREGVRDYYRSHYPLTAEARADRYLNPGAGWVSKLCFEPRVGLAVLYEMLAPHLSAGRIVILLRHLPVSVSMDGDYARSVTVRDEIQQVDRTLTAPYILDATELGDLLELGKIESVIGAESQSETGEPLAVDGPAEPHEQMVFTHVFALDHLPGEEHIIPKPRDYDFWKQAKSHRGDFPKLTLPDLFGAQHDHLGRVPKAGSYVASTWNFRRMLCQSNFVPGAFPSDVTVAIWPTNEYHLGVLCGVSPEERRKHLDAARQLSLSTIHWLQTEAPNPATGGQGYPGLRPRGDFFGTEDGLAQAPYIRESRRIKAEFTVLEQHFRTDQPETKDGPLKYHDSVGLSGYRVDIHKPTAPGKPSITEVAHGKHWLQQIPLGALIPVRVENLLPACKNLGVTHITNGAFRVHPTEWNIGESAGALAAFCLDRKLSPRQVRNTAAHLTDFQRELERQGVELDWPRMETSRSYYSHHNLDLKDADTFHFGEAWRLK</sequence>
<protein>
    <submittedName>
        <fullName evidence="1">FAD dependent oxidoreductase</fullName>
    </submittedName>
</protein>
<accession>A0A4R7RKD5</accession>
<dbReference type="EMBL" id="SOCA01000010">
    <property type="protein sequence ID" value="TDU64591.1"/>
    <property type="molecule type" value="Genomic_DNA"/>
</dbReference>
<dbReference type="Proteomes" id="UP000295662">
    <property type="component" value="Unassembled WGS sequence"/>
</dbReference>
<dbReference type="PANTHER" id="PTHR42716">
    <property type="entry name" value="L-ASPARTATE OXIDASE"/>
    <property type="match status" value="1"/>
</dbReference>
<dbReference type="InterPro" id="IPR005288">
    <property type="entry name" value="NadB"/>
</dbReference>
<dbReference type="GO" id="GO:0008734">
    <property type="term" value="F:L-aspartate oxidase activity"/>
    <property type="evidence" value="ECO:0007669"/>
    <property type="project" value="InterPro"/>
</dbReference>